<dbReference type="InterPro" id="IPR043502">
    <property type="entry name" value="DNA/RNA_pol_sf"/>
</dbReference>
<dbReference type="Pfam" id="PF00078">
    <property type="entry name" value="RVT_1"/>
    <property type="match status" value="1"/>
</dbReference>
<comment type="caution">
    <text evidence="2">The sequence shown here is derived from an EMBL/GenBank/DDBJ whole genome shotgun (WGS) entry which is preliminary data.</text>
</comment>
<sequence>MKIMDRVIDPKNIHLAYLRVINESMNKELLIEAEQELFHDSIPKVYEDIQQILQSPQKYNFNTVEQLHKPKYSSETGEYGKRTLIRINFFDSVIIQCVVNIIAEQLKSLMPTWNYGYKIVSRTDSPYFYQNWRTGYAKFVKNELEIIENRRYLSVIETDIEKFYPTVNHQLLLSELIPYFSSYEDSAIILLWIEKILDIYFEIDENQFKVGLPQGPLHSPLFALFYIRDCFNDVKQEYPRITCFGYVDDLRIYSEYSTEIANSIFLSLKNIWIKRESL</sequence>
<feature type="domain" description="Reverse transcriptase" evidence="1">
    <location>
        <begin position="1"/>
        <end position="278"/>
    </location>
</feature>
<accession>A0ABR5ANB8</accession>
<evidence type="ECO:0000313" key="2">
    <source>
        <dbReference type="EMBL" id="KIL42025.1"/>
    </source>
</evidence>
<proteinExistence type="predicted"/>
<dbReference type="EMBL" id="JXAK01000004">
    <property type="protein sequence ID" value="KIL42025.1"/>
    <property type="molecule type" value="Genomic_DNA"/>
</dbReference>
<dbReference type="PROSITE" id="PS50878">
    <property type="entry name" value="RT_POL"/>
    <property type="match status" value="1"/>
</dbReference>
<dbReference type="Proteomes" id="UP000031967">
    <property type="component" value="Unassembled WGS sequence"/>
</dbReference>
<name>A0ABR5ANB8_9BACL</name>
<dbReference type="InterPro" id="IPR000477">
    <property type="entry name" value="RT_dom"/>
</dbReference>
<protein>
    <recommendedName>
        <fullName evidence="1">Reverse transcriptase domain-containing protein</fullName>
    </recommendedName>
</protein>
<keyword evidence="3" id="KW-1185">Reference proteome</keyword>
<reference evidence="2 3" key="1">
    <citation type="submission" date="2014-12" db="EMBL/GenBank/DDBJ databases">
        <title>Draft genome sequence of Paenibacillus kamchatkensis strain B-2647.</title>
        <authorList>
            <person name="Karlyshev A.V."/>
            <person name="Kudryashova E.B."/>
        </authorList>
    </citation>
    <scope>NUCLEOTIDE SEQUENCE [LARGE SCALE GENOMIC DNA]</scope>
    <source>
        <strain evidence="2 3">VKM B-2647</strain>
    </source>
</reference>
<gene>
    <name evidence="2" type="ORF">SD70_04030</name>
</gene>
<evidence type="ECO:0000313" key="3">
    <source>
        <dbReference type="Proteomes" id="UP000031967"/>
    </source>
</evidence>
<dbReference type="SUPFAM" id="SSF56672">
    <property type="entry name" value="DNA/RNA polymerases"/>
    <property type="match status" value="1"/>
</dbReference>
<evidence type="ECO:0000259" key="1">
    <source>
        <dbReference type="PROSITE" id="PS50878"/>
    </source>
</evidence>
<dbReference type="RefSeq" id="WP_041045855.1">
    <property type="nucleotide sequence ID" value="NZ_JXAK01000004.1"/>
</dbReference>
<organism evidence="2 3">
    <name type="scientific">Gordoniibacillus kamchatkensis</name>
    <dbReference type="NCBI Taxonomy" id="1590651"/>
    <lineage>
        <taxon>Bacteria</taxon>
        <taxon>Bacillati</taxon>
        <taxon>Bacillota</taxon>
        <taxon>Bacilli</taxon>
        <taxon>Bacillales</taxon>
        <taxon>Paenibacillaceae</taxon>
        <taxon>Gordoniibacillus</taxon>
    </lineage>
</organism>